<protein>
    <recommendedName>
        <fullName evidence="2">PPM-type phosphatase domain-containing protein</fullName>
    </recommendedName>
</protein>
<dbReference type="SMART" id="SM00332">
    <property type="entry name" value="PP2Cc"/>
    <property type="match status" value="1"/>
</dbReference>
<dbReference type="PROSITE" id="PS51746">
    <property type="entry name" value="PPM_2"/>
    <property type="match status" value="1"/>
</dbReference>
<dbReference type="SUPFAM" id="SSF81606">
    <property type="entry name" value="PP2C-like"/>
    <property type="match status" value="1"/>
</dbReference>
<name>A0A7S0JIY6_9EUKA</name>
<accession>A0A7S0JIY6</accession>
<dbReference type="GO" id="GO:0004722">
    <property type="term" value="F:protein serine/threonine phosphatase activity"/>
    <property type="evidence" value="ECO:0007669"/>
    <property type="project" value="InterPro"/>
</dbReference>
<feature type="region of interest" description="Disordered" evidence="1">
    <location>
        <begin position="1"/>
        <end position="34"/>
    </location>
</feature>
<proteinExistence type="predicted"/>
<dbReference type="PANTHER" id="PTHR47992">
    <property type="entry name" value="PROTEIN PHOSPHATASE"/>
    <property type="match status" value="1"/>
</dbReference>
<dbReference type="Pfam" id="PF00481">
    <property type="entry name" value="PP2C"/>
    <property type="match status" value="1"/>
</dbReference>
<organism evidence="3">
    <name type="scientific">Calcidiscus leptoporus</name>
    <dbReference type="NCBI Taxonomy" id="127549"/>
    <lineage>
        <taxon>Eukaryota</taxon>
        <taxon>Haptista</taxon>
        <taxon>Haptophyta</taxon>
        <taxon>Prymnesiophyceae</taxon>
        <taxon>Coccolithales</taxon>
        <taxon>Calcidiscaceae</taxon>
        <taxon>Calcidiscus</taxon>
    </lineage>
</organism>
<evidence type="ECO:0000313" key="3">
    <source>
        <dbReference type="EMBL" id="CAD8552590.1"/>
    </source>
</evidence>
<dbReference type="InterPro" id="IPR036457">
    <property type="entry name" value="PPM-type-like_dom_sf"/>
</dbReference>
<feature type="domain" description="PPM-type phosphatase" evidence="2">
    <location>
        <begin position="43"/>
        <end position="338"/>
    </location>
</feature>
<reference evidence="3" key="1">
    <citation type="submission" date="2021-01" db="EMBL/GenBank/DDBJ databases">
        <authorList>
            <person name="Corre E."/>
            <person name="Pelletier E."/>
            <person name="Niang G."/>
            <person name="Scheremetjew M."/>
            <person name="Finn R."/>
            <person name="Kale V."/>
            <person name="Holt S."/>
            <person name="Cochrane G."/>
            <person name="Meng A."/>
            <person name="Brown T."/>
            <person name="Cohen L."/>
        </authorList>
    </citation>
    <scope>NUCLEOTIDE SEQUENCE</scope>
    <source>
        <strain evidence="3">RCC1130</strain>
    </source>
</reference>
<evidence type="ECO:0000259" key="2">
    <source>
        <dbReference type="PROSITE" id="PS51746"/>
    </source>
</evidence>
<dbReference type="InterPro" id="IPR001932">
    <property type="entry name" value="PPM-type_phosphatase-like_dom"/>
</dbReference>
<sequence length="341" mass="36417">MGAKHSKKKGQGETSVQQPSAPTPAAPVKPSKGLAESRILQTECFAFSDPGFGAVDEENQDMALAATRLPGDDAKYVAGIFDGHGPEGRAVAMRIKERVVSVLAANKCRHNSHTAEDMVGEEADAPATTSEAPGTTEHSLQFVRSFMELEAACISIHSDSGACATIVVFDETERRLLIANVGDSKAVLGRVKEPLMVQLTEDHYPSVKEERERIVAAGGRVAAAIDVQFGELGPPRVWKGDSDSPGLPLSRTIGDALAKEIGVTATPHVADLVLTPEDRFLIVGSSGMWKVLTPQETVEVVSKQTDVKSAAKKLVDEAKRRYEVLWQGENTSALVIAFPVP</sequence>
<dbReference type="AlphaFoldDB" id="A0A7S0JIY6"/>
<evidence type="ECO:0000256" key="1">
    <source>
        <dbReference type="SAM" id="MobiDB-lite"/>
    </source>
</evidence>
<dbReference type="Gene3D" id="3.60.40.10">
    <property type="entry name" value="PPM-type phosphatase domain"/>
    <property type="match status" value="1"/>
</dbReference>
<dbReference type="EMBL" id="HBER01055835">
    <property type="protein sequence ID" value="CAD8552590.1"/>
    <property type="molecule type" value="Transcribed_RNA"/>
</dbReference>
<dbReference type="InterPro" id="IPR015655">
    <property type="entry name" value="PP2C"/>
</dbReference>
<gene>
    <name evidence="3" type="ORF">CLEP1334_LOCUS27881</name>
</gene>
<dbReference type="CDD" id="cd00143">
    <property type="entry name" value="PP2Cc"/>
    <property type="match status" value="1"/>
</dbReference>